<dbReference type="AlphaFoldDB" id="A0A448WX06"/>
<keyword evidence="3" id="KW-1185">Reference proteome</keyword>
<feature type="region of interest" description="Disordered" evidence="1">
    <location>
        <begin position="142"/>
        <end position="233"/>
    </location>
</feature>
<protein>
    <submittedName>
        <fullName evidence="2">Uncharacterized protein</fullName>
    </submittedName>
</protein>
<dbReference type="Proteomes" id="UP000784294">
    <property type="component" value="Unassembled WGS sequence"/>
</dbReference>
<sequence length="579" mass="62851">MASAAKETVCGRINRRRRQRSDNTNVHSPLVPRLESEIVDSSLCVSVSIEATNTGQYNFGRQRAVGRCDIRPLAPTFASTSSSLNLVYPSTAGRLDQSTNVIVPISPAIVESSALRDHHVCPSHNSCRHTQREWPSLRGRCQVGKDEQQQEEERLRDIRGGHTLLYPPEPGSVRLEGSQATLGEKGVGQGVREEVEEAEEEEEEEEEEEGEEEEELTYDSDRPYSPTVSSLGQQSLTLGRRNSVTLLNSSEAGANQFAQFTCLGGGGGGSRPLVNRDLPSSERKTNQPFESPPDRTILTACTRPAGSRRRLASALGSSPFPAPAPSLSPPLALTGLVYLPLDEEAAKSTTLKQKSAANFNSNSSSDSRAVERFESTPRPAEDLRDAREAIQGQTVLQGSEQKKQEEVEEEEESNSTKSNNTDKSDLSKGSLEERLISQTSQKVVELIGTPNYLLPYLDVETERELGEVRLSELPRDFLLEPHLQLTGPLGSFISEPQSAIRYRSSTTHDQASDTFALGATKDNSSSLDGHLHRSISPSDSTSTSGFLSLAGLAYARATLVLGAEGIEPTTTVTSTSTSI</sequence>
<name>A0A448WX06_9PLAT</name>
<evidence type="ECO:0000313" key="3">
    <source>
        <dbReference type="Proteomes" id="UP000784294"/>
    </source>
</evidence>
<comment type="caution">
    <text evidence="2">The sequence shown here is derived from an EMBL/GenBank/DDBJ whole genome shotgun (WGS) entry which is preliminary data.</text>
</comment>
<feature type="region of interest" description="Disordered" evidence="1">
    <location>
        <begin position="266"/>
        <end position="299"/>
    </location>
</feature>
<feature type="region of interest" description="Disordered" evidence="1">
    <location>
        <begin position="350"/>
        <end position="429"/>
    </location>
</feature>
<feature type="compositionally biased region" description="Basic and acidic residues" evidence="1">
    <location>
        <begin position="420"/>
        <end position="429"/>
    </location>
</feature>
<feature type="region of interest" description="Disordered" evidence="1">
    <location>
        <begin position="1"/>
        <end position="29"/>
    </location>
</feature>
<feature type="non-terminal residue" evidence="2">
    <location>
        <position position="1"/>
    </location>
</feature>
<feature type="compositionally biased region" description="Basic and acidic residues" evidence="1">
    <location>
        <begin position="368"/>
        <end position="388"/>
    </location>
</feature>
<reference evidence="2" key="1">
    <citation type="submission" date="2018-11" db="EMBL/GenBank/DDBJ databases">
        <authorList>
            <consortium name="Pathogen Informatics"/>
        </authorList>
    </citation>
    <scope>NUCLEOTIDE SEQUENCE</scope>
</reference>
<feature type="compositionally biased region" description="Basic and acidic residues" evidence="1">
    <location>
        <begin position="143"/>
        <end position="160"/>
    </location>
</feature>
<evidence type="ECO:0000313" key="2">
    <source>
        <dbReference type="EMBL" id="VEL22359.1"/>
    </source>
</evidence>
<dbReference type="EMBL" id="CAAALY010056026">
    <property type="protein sequence ID" value="VEL22359.1"/>
    <property type="molecule type" value="Genomic_DNA"/>
</dbReference>
<feature type="compositionally biased region" description="Low complexity" evidence="1">
    <location>
        <begin position="355"/>
        <end position="367"/>
    </location>
</feature>
<gene>
    <name evidence="2" type="ORF">PXEA_LOCUS15799</name>
</gene>
<evidence type="ECO:0000256" key="1">
    <source>
        <dbReference type="SAM" id="MobiDB-lite"/>
    </source>
</evidence>
<organism evidence="2 3">
    <name type="scientific">Protopolystoma xenopodis</name>
    <dbReference type="NCBI Taxonomy" id="117903"/>
    <lineage>
        <taxon>Eukaryota</taxon>
        <taxon>Metazoa</taxon>
        <taxon>Spiralia</taxon>
        <taxon>Lophotrochozoa</taxon>
        <taxon>Platyhelminthes</taxon>
        <taxon>Monogenea</taxon>
        <taxon>Polyopisthocotylea</taxon>
        <taxon>Polystomatidea</taxon>
        <taxon>Polystomatidae</taxon>
        <taxon>Protopolystoma</taxon>
    </lineage>
</organism>
<proteinExistence type="predicted"/>
<feature type="compositionally biased region" description="Acidic residues" evidence="1">
    <location>
        <begin position="194"/>
        <end position="218"/>
    </location>
</feature>
<accession>A0A448WX06</accession>